<accession>A0ABS3TKG6</accession>
<dbReference type="Pfam" id="PF10109">
    <property type="entry name" value="Phage_TAC_7"/>
    <property type="match status" value="1"/>
</dbReference>
<keyword evidence="2" id="KW-1185">Reference proteome</keyword>
<protein>
    <submittedName>
        <fullName evidence="1">Phage tail assembly protein</fullName>
    </submittedName>
</protein>
<evidence type="ECO:0000313" key="2">
    <source>
        <dbReference type="Proteomes" id="UP000669060"/>
    </source>
</evidence>
<reference evidence="1 2" key="1">
    <citation type="submission" date="2020-12" db="EMBL/GenBank/DDBJ databases">
        <title>Pseudomonas schmalbachii sp. nov. isolated from millipede gut.</title>
        <authorList>
            <person name="Shelomi M."/>
        </authorList>
    </citation>
    <scope>NUCLEOTIDE SEQUENCE [LARGE SCALE GENOMIC DNA]</scope>
    <source>
        <strain evidence="1 2">Milli4</strain>
    </source>
</reference>
<evidence type="ECO:0000313" key="1">
    <source>
        <dbReference type="EMBL" id="MBO3274128.1"/>
    </source>
</evidence>
<dbReference type="RefSeq" id="WP_208311927.1">
    <property type="nucleotide sequence ID" value="NZ_JAELYA010000001.1"/>
</dbReference>
<sequence>MSRLQSVTVPLIEPIQFGSETITELTLKRVKFKHLRQIPDLQHITTDELGHLIERISGQPKAVIDELDGEDLDAISEHLAKILPAGR</sequence>
<dbReference type="EMBL" id="JAELYA010000001">
    <property type="protein sequence ID" value="MBO3274128.1"/>
    <property type="molecule type" value="Genomic_DNA"/>
</dbReference>
<organism evidence="1 2">
    <name type="scientific">Pseudomonas schmalbachii</name>
    <dbReference type="NCBI Taxonomy" id="2816993"/>
    <lineage>
        <taxon>Bacteria</taxon>
        <taxon>Pseudomonadati</taxon>
        <taxon>Pseudomonadota</taxon>
        <taxon>Gammaproteobacteria</taxon>
        <taxon>Pseudomonadales</taxon>
        <taxon>Pseudomonadaceae</taxon>
        <taxon>Pseudomonas</taxon>
    </lineage>
</organism>
<comment type="caution">
    <text evidence="1">The sequence shown here is derived from an EMBL/GenBank/DDBJ whole genome shotgun (WGS) entry which is preliminary data.</text>
</comment>
<dbReference type="Proteomes" id="UP000669060">
    <property type="component" value="Unassembled WGS sequence"/>
</dbReference>
<dbReference type="InterPro" id="IPR019289">
    <property type="entry name" value="Phage_tail_E/E"/>
</dbReference>
<gene>
    <name evidence="1" type="ORF">JFY56_02700</name>
</gene>
<proteinExistence type="predicted"/>
<name>A0ABS3TKG6_9PSED</name>